<protein>
    <submittedName>
        <fullName evidence="2">Glycosyltransferase family A protein</fullName>
        <ecNumber evidence="2">2.4.-.-</ecNumber>
    </submittedName>
</protein>
<dbReference type="RefSeq" id="WP_346581360.1">
    <property type="nucleotide sequence ID" value="NZ_JBDJLH010000008.1"/>
</dbReference>
<accession>A0ABV0BUS0</accession>
<dbReference type="Pfam" id="PF00535">
    <property type="entry name" value="Glycos_transf_2"/>
    <property type="match status" value="1"/>
</dbReference>
<dbReference type="Gene3D" id="3.90.550.10">
    <property type="entry name" value="Spore Coat Polysaccharide Biosynthesis Protein SpsA, Chain A"/>
    <property type="match status" value="1"/>
</dbReference>
<dbReference type="GO" id="GO:0016757">
    <property type="term" value="F:glycosyltransferase activity"/>
    <property type="evidence" value="ECO:0007669"/>
    <property type="project" value="UniProtKB-KW"/>
</dbReference>
<keyword evidence="2" id="KW-0808">Transferase</keyword>
<proteinExistence type="predicted"/>
<dbReference type="EMBL" id="JBDJNQ010000005">
    <property type="protein sequence ID" value="MEN5377998.1"/>
    <property type="molecule type" value="Genomic_DNA"/>
</dbReference>
<dbReference type="InterPro" id="IPR050834">
    <property type="entry name" value="Glycosyltransf_2"/>
</dbReference>
<feature type="domain" description="Glycosyltransferase 2-like" evidence="1">
    <location>
        <begin position="6"/>
        <end position="142"/>
    </location>
</feature>
<comment type="caution">
    <text evidence="2">The sequence shown here is derived from an EMBL/GenBank/DDBJ whole genome shotgun (WGS) entry which is preliminary data.</text>
</comment>
<organism evidence="2 3">
    <name type="scientific">Sphingobacterium kitahiroshimense</name>
    <dbReference type="NCBI Taxonomy" id="470446"/>
    <lineage>
        <taxon>Bacteria</taxon>
        <taxon>Pseudomonadati</taxon>
        <taxon>Bacteroidota</taxon>
        <taxon>Sphingobacteriia</taxon>
        <taxon>Sphingobacteriales</taxon>
        <taxon>Sphingobacteriaceae</taxon>
        <taxon>Sphingobacterium</taxon>
    </lineage>
</organism>
<keyword evidence="2" id="KW-0328">Glycosyltransferase</keyword>
<dbReference type="PANTHER" id="PTHR43685">
    <property type="entry name" value="GLYCOSYLTRANSFERASE"/>
    <property type="match status" value="1"/>
</dbReference>
<dbReference type="CDD" id="cd00761">
    <property type="entry name" value="Glyco_tranf_GTA_type"/>
    <property type="match status" value="1"/>
</dbReference>
<dbReference type="EC" id="2.4.-.-" evidence="2"/>
<dbReference type="InterPro" id="IPR029044">
    <property type="entry name" value="Nucleotide-diphossugar_trans"/>
</dbReference>
<sequence>MDRIIVLVPFRNAGNYIIDCVSSILGQEYNNYEVFLLDDASDDGTLELIEDDLPNFYKRRNSSQVGALRNIYNALVMESLRDEDVIIILDGDDYIFGEFAFQIVNSKYAENTLLTYGTYITNYGFYEPGSPYTEEEFKTLRETTWKSSHLKTFKYKLFKAFLDQDSNVENFRYSDNRYGDNRFYMSTYDQALMLPLLEIAGFENTAFIQNVIYCYRLHKDNDHATDEGRKLQLEAFYDIRNRRSLDRKF</sequence>
<reference evidence="2 3" key="1">
    <citation type="submission" date="2024-04" db="EMBL/GenBank/DDBJ databases">
        <title>WGS of bacteria from Torrens River.</title>
        <authorList>
            <person name="Wyrsch E.R."/>
            <person name="Drigo B."/>
        </authorList>
    </citation>
    <scope>NUCLEOTIDE SEQUENCE [LARGE SCALE GENOMIC DNA]</scope>
    <source>
        <strain evidence="2 3">TWI391</strain>
    </source>
</reference>
<keyword evidence="3" id="KW-1185">Reference proteome</keyword>
<dbReference type="PANTHER" id="PTHR43685:SF2">
    <property type="entry name" value="GLYCOSYLTRANSFERASE 2-LIKE DOMAIN-CONTAINING PROTEIN"/>
    <property type="match status" value="1"/>
</dbReference>
<dbReference type="InterPro" id="IPR001173">
    <property type="entry name" value="Glyco_trans_2-like"/>
</dbReference>
<gene>
    <name evidence="2" type="ORF">ABE541_12065</name>
</gene>
<dbReference type="SUPFAM" id="SSF53448">
    <property type="entry name" value="Nucleotide-diphospho-sugar transferases"/>
    <property type="match status" value="1"/>
</dbReference>
<evidence type="ECO:0000259" key="1">
    <source>
        <dbReference type="Pfam" id="PF00535"/>
    </source>
</evidence>
<dbReference type="Proteomes" id="UP001409291">
    <property type="component" value="Unassembled WGS sequence"/>
</dbReference>
<name>A0ABV0BUS0_9SPHI</name>
<evidence type="ECO:0000313" key="2">
    <source>
        <dbReference type="EMBL" id="MEN5377998.1"/>
    </source>
</evidence>
<evidence type="ECO:0000313" key="3">
    <source>
        <dbReference type="Proteomes" id="UP001409291"/>
    </source>
</evidence>